<evidence type="ECO:0000256" key="1">
    <source>
        <dbReference type="ARBA" id="ARBA00010061"/>
    </source>
</evidence>
<feature type="coiled-coil region" evidence="3">
    <location>
        <begin position="319"/>
        <end position="353"/>
    </location>
</feature>
<dbReference type="GO" id="GO:0005794">
    <property type="term" value="C:Golgi apparatus"/>
    <property type="evidence" value="ECO:0007669"/>
    <property type="project" value="TreeGrafter"/>
</dbReference>
<name>A0A3M7S4T0_BRAPC</name>
<evidence type="ECO:0000256" key="3">
    <source>
        <dbReference type="SAM" id="Coils"/>
    </source>
</evidence>
<dbReference type="Pfam" id="PF09730">
    <property type="entry name" value="BicD"/>
    <property type="match status" value="2"/>
</dbReference>
<feature type="region of interest" description="Disordered" evidence="4">
    <location>
        <begin position="246"/>
        <end position="269"/>
    </location>
</feature>
<proteinExistence type="inferred from homology"/>
<dbReference type="GO" id="GO:0034452">
    <property type="term" value="F:dynactin binding"/>
    <property type="evidence" value="ECO:0007669"/>
    <property type="project" value="TreeGrafter"/>
</dbReference>
<dbReference type="STRING" id="10195.A0A3M7S4T0"/>
<comment type="caution">
    <text evidence="5">The sequence shown here is derived from an EMBL/GenBank/DDBJ whole genome shotgun (WGS) entry which is preliminary data.</text>
</comment>
<dbReference type="InterPro" id="IPR018477">
    <property type="entry name" value="BICD"/>
</dbReference>
<dbReference type="Gene3D" id="6.10.250.2470">
    <property type="match status" value="1"/>
</dbReference>
<dbReference type="Proteomes" id="UP000276133">
    <property type="component" value="Unassembled WGS sequence"/>
</dbReference>
<evidence type="ECO:0000313" key="6">
    <source>
        <dbReference type="Proteomes" id="UP000276133"/>
    </source>
</evidence>
<comment type="similarity">
    <text evidence="1">Belongs to the BicD family.</text>
</comment>
<keyword evidence="6" id="KW-1185">Reference proteome</keyword>
<reference evidence="5 6" key="1">
    <citation type="journal article" date="2018" name="Sci. Rep.">
        <title>Genomic signatures of local adaptation to the degree of environmental predictability in rotifers.</title>
        <authorList>
            <person name="Franch-Gras L."/>
            <person name="Hahn C."/>
            <person name="Garcia-Roger E.M."/>
            <person name="Carmona M.J."/>
            <person name="Serra M."/>
            <person name="Gomez A."/>
        </authorList>
    </citation>
    <scope>NUCLEOTIDE SEQUENCE [LARGE SCALE GENOMIC DNA]</scope>
    <source>
        <strain evidence="5">HYR1</strain>
    </source>
</reference>
<dbReference type="EMBL" id="REGN01002062">
    <property type="protein sequence ID" value="RNA30645.1"/>
    <property type="molecule type" value="Genomic_DNA"/>
</dbReference>
<evidence type="ECO:0000256" key="4">
    <source>
        <dbReference type="SAM" id="MobiDB-lite"/>
    </source>
</evidence>
<gene>
    <name evidence="5" type="ORF">BpHYR1_011488</name>
</gene>
<feature type="compositionally biased region" description="Basic and acidic residues" evidence="4">
    <location>
        <begin position="246"/>
        <end position="266"/>
    </location>
</feature>
<dbReference type="AlphaFoldDB" id="A0A3M7S4T0"/>
<protein>
    <submittedName>
        <fullName evidence="5">Bicaudal D-like</fullName>
    </submittedName>
</protein>
<organism evidence="5 6">
    <name type="scientific">Brachionus plicatilis</name>
    <name type="common">Marine rotifer</name>
    <name type="synonym">Brachionus muelleri</name>
    <dbReference type="NCBI Taxonomy" id="10195"/>
    <lineage>
        <taxon>Eukaryota</taxon>
        <taxon>Metazoa</taxon>
        <taxon>Spiralia</taxon>
        <taxon>Gnathifera</taxon>
        <taxon>Rotifera</taxon>
        <taxon>Eurotatoria</taxon>
        <taxon>Monogononta</taxon>
        <taxon>Pseudotrocha</taxon>
        <taxon>Ploima</taxon>
        <taxon>Brachionidae</taxon>
        <taxon>Brachionus</taxon>
    </lineage>
</organism>
<dbReference type="OrthoDB" id="10069295at2759"/>
<evidence type="ECO:0000313" key="5">
    <source>
        <dbReference type="EMBL" id="RNA30645.1"/>
    </source>
</evidence>
<dbReference type="GO" id="GO:0070840">
    <property type="term" value="F:dynein complex binding"/>
    <property type="evidence" value="ECO:0007669"/>
    <property type="project" value="InterPro"/>
</dbReference>
<accession>A0A3M7S4T0</accession>
<evidence type="ECO:0000256" key="2">
    <source>
        <dbReference type="ARBA" id="ARBA00023054"/>
    </source>
</evidence>
<dbReference type="GO" id="GO:0008093">
    <property type="term" value="F:cytoskeletal anchor activity"/>
    <property type="evidence" value="ECO:0007669"/>
    <property type="project" value="InterPro"/>
</dbReference>
<sequence length="671" mass="78180">MVDVNPVCDQVSADSELNHDDMRCQLAKLRQQLEEEKSASKQAAEYGLSLLEEFKKIQSRNYELEDEIQSWKAQLENANMEFSKMKIKKKEDSQDDEQNLLIESADREEKLSKQITSLEIELKKTKQELKQVYNENEKLILLQQESHQACEQLKDTFLHQKNEIKQLKERENRLLVDNTELDGENVQLQEQIAKLKEDLVELDTIRHENRALEEKLETQESQIVELTTLKKIVEKQLEESLNSIREEREHKYQKKRESHERREKQSLQELQNIAKDLKIDYDYEDEIEEDENSDSEPINIEPINTKHSFLSEMQSVTEIEILEKKIDDMNRHKEGLESQLADLKSDINSALSSINHMHKKLPNFEAPKTTEETSNKILVAMAEHLRWHIDGLNLLEHHKELEEINLYVDQFFKQLDQFGQVVNKNSNEGEEAAAQTALYDPESKLSDKCRKIIDFVKSLRTNFERSFEKSAPAKPDNLPTDVQELQDQIIKLKSLLSTKREQIATLRTVLKANKQTAEVALANLKSKYENEKLVVTETMQKLRNELKTLKEDAATFATLRAMFTARCDEYVAQLDESQRMLLAAEEEKKTLNSLLRLAIQQKLKLTQRLEDLEMDNERQQTKPKNKTSEVHMPDKSEAICEANSELANPDDGNIPFRTSLQKRLKNIVSQN</sequence>
<dbReference type="GO" id="GO:0072393">
    <property type="term" value="P:microtubule anchoring at microtubule organizing center"/>
    <property type="evidence" value="ECO:0007669"/>
    <property type="project" value="TreeGrafter"/>
</dbReference>
<feature type="region of interest" description="Disordered" evidence="4">
    <location>
        <begin position="614"/>
        <end position="633"/>
    </location>
</feature>
<dbReference type="GO" id="GO:0005829">
    <property type="term" value="C:cytosol"/>
    <property type="evidence" value="ECO:0007669"/>
    <property type="project" value="TreeGrafter"/>
</dbReference>
<dbReference type="GO" id="GO:0070507">
    <property type="term" value="P:regulation of microtubule cytoskeleton organization"/>
    <property type="evidence" value="ECO:0007669"/>
    <property type="project" value="TreeGrafter"/>
</dbReference>
<dbReference type="PANTHER" id="PTHR31233:SF6">
    <property type="entry name" value="PROTEIN BICAUDAL D"/>
    <property type="match status" value="1"/>
</dbReference>
<dbReference type="PANTHER" id="PTHR31233">
    <property type="entry name" value="BICAUDAL D FAMILY MEMBER"/>
    <property type="match status" value="1"/>
</dbReference>
<keyword evidence="2 3" id="KW-0175">Coiled coil</keyword>